<dbReference type="HOGENOM" id="CLU_150003_1_0_10"/>
<dbReference type="EMBL" id="CP001807">
    <property type="protein sequence ID" value="ACY48656.1"/>
    <property type="molecule type" value="Genomic_DNA"/>
</dbReference>
<accession>D0MJJ8</accession>
<dbReference type="eggNOG" id="COG4634">
    <property type="taxonomic scope" value="Bacteria"/>
</dbReference>
<evidence type="ECO:0000313" key="2">
    <source>
        <dbReference type="EMBL" id="ACY48656.1"/>
    </source>
</evidence>
<name>D0MJJ8_RHOM4</name>
<organism evidence="2 3">
    <name type="scientific">Rhodothermus marinus (strain ATCC 43812 / DSM 4252 / R-10)</name>
    <name type="common">Rhodothermus obamensis</name>
    <dbReference type="NCBI Taxonomy" id="518766"/>
    <lineage>
        <taxon>Bacteria</taxon>
        <taxon>Pseudomonadati</taxon>
        <taxon>Rhodothermota</taxon>
        <taxon>Rhodothermia</taxon>
        <taxon>Rhodothermales</taxon>
        <taxon>Rhodothermaceae</taxon>
        <taxon>Rhodothermus</taxon>
    </lineage>
</organism>
<evidence type="ECO:0000313" key="3">
    <source>
        <dbReference type="Proteomes" id="UP000002221"/>
    </source>
</evidence>
<sequence>MRFLADMGISPYTVRFLREQGYDAVHLRELKGQLLTDASILELARTERRILLTHDLDFGELMAASGARLPTVIVFRLRNMRPENVNRYLMGIIDRFGDQLRAGAMVSVTEAQVRIRSLPLSS</sequence>
<evidence type="ECO:0000259" key="1">
    <source>
        <dbReference type="Pfam" id="PF18480"/>
    </source>
</evidence>
<dbReference type="InterPro" id="IPR041049">
    <property type="entry name" value="DUF5615"/>
</dbReference>
<dbReference type="STRING" id="518766.Rmar_1772"/>
<gene>
    <name evidence="2" type="ordered locus">Rmar_1772</name>
</gene>
<proteinExistence type="predicted"/>
<reference evidence="2 3" key="1">
    <citation type="journal article" date="2009" name="Stand. Genomic Sci.">
        <title>Complete genome sequence of Rhodothermus marinus type strain (R-10).</title>
        <authorList>
            <person name="Nolan M."/>
            <person name="Tindall B.J."/>
            <person name="Pomrenke H."/>
            <person name="Lapidus A."/>
            <person name="Copeland A."/>
            <person name="Glavina Del Rio T."/>
            <person name="Lucas S."/>
            <person name="Chen F."/>
            <person name="Tice H."/>
            <person name="Cheng J.F."/>
            <person name="Saunders E."/>
            <person name="Han C."/>
            <person name="Bruce D."/>
            <person name="Goodwin L."/>
            <person name="Chain P."/>
            <person name="Pitluck S."/>
            <person name="Ovchinikova G."/>
            <person name="Pati A."/>
            <person name="Ivanova N."/>
            <person name="Mavromatis K."/>
            <person name="Chen A."/>
            <person name="Palaniappan K."/>
            <person name="Land M."/>
            <person name="Hauser L."/>
            <person name="Chang Y.J."/>
            <person name="Jeffries C.D."/>
            <person name="Brettin T."/>
            <person name="Goker M."/>
            <person name="Bristow J."/>
            <person name="Eisen J.A."/>
            <person name="Markowitz V."/>
            <person name="Hugenholtz P."/>
            <person name="Kyrpides N.C."/>
            <person name="Klenk H.P."/>
            <person name="Detter J.C."/>
        </authorList>
    </citation>
    <scope>NUCLEOTIDE SEQUENCE [LARGE SCALE GENOMIC DNA]</scope>
    <source>
        <strain evidence="3">ATCC 43812 / DSM 4252 / R-10</strain>
    </source>
</reference>
<feature type="domain" description="DUF5615" evidence="1">
    <location>
        <begin position="1"/>
        <end position="109"/>
    </location>
</feature>
<protein>
    <recommendedName>
        <fullName evidence="1">DUF5615 domain-containing protein</fullName>
    </recommendedName>
</protein>
<keyword evidence="3" id="KW-1185">Reference proteome</keyword>
<dbReference type="RefSeq" id="WP_012844267.1">
    <property type="nucleotide sequence ID" value="NC_013501.1"/>
</dbReference>
<dbReference type="OrthoDB" id="27473at2"/>
<dbReference type="KEGG" id="rmr:Rmar_1772"/>
<dbReference type="Pfam" id="PF18480">
    <property type="entry name" value="DUF5615"/>
    <property type="match status" value="1"/>
</dbReference>
<dbReference type="Proteomes" id="UP000002221">
    <property type="component" value="Chromosome"/>
</dbReference>
<dbReference type="AlphaFoldDB" id="D0MJJ8"/>